<dbReference type="EMBL" id="JAUFQU010000087">
    <property type="protein sequence ID" value="MDN3710405.1"/>
    <property type="molecule type" value="Genomic_DNA"/>
</dbReference>
<evidence type="ECO:0000313" key="1">
    <source>
        <dbReference type="EMBL" id="MDN3710405.1"/>
    </source>
</evidence>
<reference evidence="2" key="1">
    <citation type="journal article" date="2019" name="Int. J. Syst. Evol. Microbiol.">
        <title>The Global Catalogue of Microorganisms (GCM) 10K type strain sequencing project: providing services to taxonomists for standard genome sequencing and annotation.</title>
        <authorList>
            <consortium name="The Broad Institute Genomics Platform"/>
            <consortium name="The Broad Institute Genome Sequencing Center for Infectious Disease"/>
            <person name="Wu L."/>
            <person name="Ma J."/>
        </authorList>
    </citation>
    <scope>NUCLEOTIDE SEQUENCE [LARGE SCALE GENOMIC DNA]</scope>
    <source>
        <strain evidence="2">CECT 7184</strain>
    </source>
</reference>
<evidence type="ECO:0000313" key="2">
    <source>
        <dbReference type="Proteomes" id="UP001242368"/>
    </source>
</evidence>
<name>A0ABT8D0Q9_9FLAO</name>
<dbReference type="Proteomes" id="UP001242368">
    <property type="component" value="Unassembled WGS sequence"/>
</dbReference>
<comment type="caution">
    <text evidence="1">The sequence shown here is derived from an EMBL/GenBank/DDBJ whole genome shotgun (WGS) entry which is preliminary data.</text>
</comment>
<keyword evidence="2" id="KW-1185">Reference proteome</keyword>
<organism evidence="1 2">
    <name type="scientific">Paenimyroides ceti</name>
    <dbReference type="NCBI Taxonomy" id="395087"/>
    <lineage>
        <taxon>Bacteria</taxon>
        <taxon>Pseudomonadati</taxon>
        <taxon>Bacteroidota</taxon>
        <taxon>Flavobacteriia</taxon>
        <taxon>Flavobacteriales</taxon>
        <taxon>Flavobacteriaceae</taxon>
        <taxon>Paenimyroides</taxon>
    </lineage>
</organism>
<gene>
    <name evidence="1" type="ORF">QW060_26665</name>
</gene>
<protein>
    <submittedName>
        <fullName evidence="1">Uncharacterized protein</fullName>
    </submittedName>
</protein>
<accession>A0ABT8D0Q9</accession>
<dbReference type="RefSeq" id="WP_290365553.1">
    <property type="nucleotide sequence ID" value="NZ_JAUFQU010000087.1"/>
</dbReference>
<sequence>MDKIVITLNYNYQQSYIKKYYIPNNERKLQFSPFRKTLLKTKTSRYNTIYKSTASDRFFQPE</sequence>
<proteinExistence type="predicted"/>